<feature type="compositionally biased region" description="Polar residues" evidence="1">
    <location>
        <begin position="57"/>
        <end position="69"/>
    </location>
</feature>
<evidence type="ECO:0000256" key="1">
    <source>
        <dbReference type="SAM" id="MobiDB-lite"/>
    </source>
</evidence>
<feature type="compositionally biased region" description="Low complexity" evidence="1">
    <location>
        <begin position="43"/>
        <end position="56"/>
    </location>
</feature>
<name>A0A7S1KSF3_9EUKA</name>
<dbReference type="EMBL" id="HBGD01008990">
    <property type="protein sequence ID" value="CAD9084162.1"/>
    <property type="molecule type" value="Transcribed_RNA"/>
</dbReference>
<dbReference type="PANTHER" id="PTHR24413">
    <property type="entry name" value="SPECKLE-TYPE POZ PROTEIN"/>
    <property type="match status" value="1"/>
</dbReference>
<protein>
    <recommendedName>
        <fullName evidence="2">BTB domain-containing protein</fullName>
    </recommendedName>
</protein>
<dbReference type="SUPFAM" id="SSF48452">
    <property type="entry name" value="TPR-like"/>
    <property type="match status" value="1"/>
</dbReference>
<proteinExistence type="predicted"/>
<reference evidence="3" key="1">
    <citation type="submission" date="2021-01" db="EMBL/GenBank/DDBJ databases">
        <authorList>
            <person name="Corre E."/>
            <person name="Pelletier E."/>
            <person name="Niang G."/>
            <person name="Scheremetjew M."/>
            <person name="Finn R."/>
            <person name="Kale V."/>
            <person name="Holt S."/>
            <person name="Cochrane G."/>
            <person name="Meng A."/>
            <person name="Brown T."/>
            <person name="Cohen L."/>
        </authorList>
    </citation>
    <scope>NUCLEOTIDE SEQUENCE</scope>
    <source>
        <strain evidence="3">WS</strain>
    </source>
</reference>
<organism evidence="3">
    <name type="scientific">Percolomonas cosmopolitus</name>
    <dbReference type="NCBI Taxonomy" id="63605"/>
    <lineage>
        <taxon>Eukaryota</taxon>
        <taxon>Discoba</taxon>
        <taxon>Heterolobosea</taxon>
        <taxon>Tetramitia</taxon>
        <taxon>Eutetramitia</taxon>
        <taxon>Percolomonadidae</taxon>
        <taxon>Percolomonas</taxon>
    </lineage>
</organism>
<evidence type="ECO:0000313" key="3">
    <source>
        <dbReference type="EMBL" id="CAD9084162.1"/>
    </source>
</evidence>
<dbReference type="InterPro" id="IPR000210">
    <property type="entry name" value="BTB/POZ_dom"/>
</dbReference>
<gene>
    <name evidence="3" type="ORF">PCOS0759_LOCUS7416</name>
</gene>
<dbReference type="PROSITE" id="PS50097">
    <property type="entry name" value="BTB"/>
    <property type="match status" value="1"/>
</dbReference>
<dbReference type="Gene3D" id="1.25.40.10">
    <property type="entry name" value="Tetratricopeptide repeat domain"/>
    <property type="match status" value="1"/>
</dbReference>
<dbReference type="SUPFAM" id="SSF54695">
    <property type="entry name" value="POZ domain"/>
    <property type="match status" value="1"/>
</dbReference>
<feature type="compositionally biased region" description="Polar residues" evidence="1">
    <location>
        <begin position="118"/>
        <end position="133"/>
    </location>
</feature>
<dbReference type="InterPro" id="IPR011333">
    <property type="entry name" value="SKP1/BTB/POZ_sf"/>
</dbReference>
<dbReference type="InterPro" id="IPR011990">
    <property type="entry name" value="TPR-like_helical_dom_sf"/>
</dbReference>
<feature type="domain" description="BTB" evidence="2">
    <location>
        <begin position="938"/>
        <end position="1009"/>
    </location>
</feature>
<dbReference type="CDD" id="cd18186">
    <property type="entry name" value="BTB_POZ_ZBTB_KLHL-like"/>
    <property type="match status" value="1"/>
</dbReference>
<sequence length="1367" mass="156869">MPHENGLSWTEHLFKKHPIDTSSIVDLCLTKSPEHHQSRATKAPYVSSSPRAPASPTTLSNDSSQNMQHTHAAERPGSMLVSHSNNVTGGDGAGQVPADSAFNLLPPPPQSSPDAADTTTNTHASSSKPSLSIQTNPEALLNIPSASFLSSVNLKRQSFHDITSTASPYQTPLEPPPPRGDNNSATSDALQGKYYIFALCCTSEKQKKLNAQPDSTFQSIPRYFPKGSLTLNILSFESGKHQLNSELLNFQLPDQVEKRISKCVVDPKHECIFLFLRSATQVHIYKWIPKTGASSELIVVDRSSSVPSPTIPNSGACAAPQKSAQSASSQSSAFLFTTYDTPTGCLQKINVEAIPNNFVLNASKKRVPKILLDEDDSWITWVGKSMANGLIYGLVKCITPFALKFKLDVLWISFDTSTFELEFLNVESHVRVSEVFSYENDDVEPPTLVLSNGEIFVLNLKHEEYDRKIPRLNLSLMQWTNIPYRISHKYRRKHIESKEELQSIQRNSTSVAYIGFRYFIVLTRTRVFELFNSDWKIFSDLKELVHWKPFSDRPQMLATYRFQSIYILNRNLELFEVDITYVQKLLSLHSLEHDMALALNHPKHTDMMIRLQHTKSPLPVNLRRHSLQSEQEYPHSKSPLLNNDDDDAEVVDIKVHSLVIKTRAPEVFKLAEKHGNRFRIVLSDFRRSAVQHALKYIYTNQLDTSISKLTAKELWDLYAVSQKFALEKLRERCSIVQNRKIYQSRKERGLPSEFLKRKFDEDLLRNQLPQLSNNVPSLAQLKFKNANAEYFNQNFERAISLYSDTLKDSTAFLVQVLIKRCGAYEKENQLELALADAEKALILCEDDKKMQAKIKMRIGYIMNLMNKPFDGYISFCEAHELDANSSGLFWDSSSLQHAGHKLKLEGYPLPEKYKYMHTEVVSELARSFQPLIDNPNDSDFRFYFRKQNRTVYAHQLFMSMESGFFRRMLQHKHNQVVVVNVDDISAEATVQDILMLLEWIYTRKSAFIYKLSNDRLCCILKLADFFDMYYIANEAQFQLIAKLKEAPITEVIYYISIAHSAGLRDVYNDLFDIVSDRLKEVEDLDLKQLTNRVSEEILNLIETSFQCVSKSADVLKRSLSTRDVQHMQIRRRTLSGDFDSEDDVFGSPLNQQFNVTRTMLSQCPVRLFGSSFEDPLDGLCIVEGRCSSWGSIWALHNLGTNEHLYKNPQENFTIKFELMIDSFHPQYVQQGIYFVCELHRNVHSRNTQHPVFRLLVEDEMIRLQLTSNRWDFPYKAKPREECDQQSRVLIESVAVTFNKDERVVSCSIANRENIQVQWPPSSYENMTTERRLFMSLSAKNERQYARYRIVEWLADSSSGTKKETSKE</sequence>
<feature type="region of interest" description="Disordered" evidence="1">
    <location>
        <begin position="35"/>
        <end position="133"/>
    </location>
</feature>
<dbReference type="SMART" id="SM00225">
    <property type="entry name" value="BTB"/>
    <property type="match status" value="2"/>
</dbReference>
<accession>A0A7S1KSF3</accession>
<dbReference type="Gene3D" id="3.30.710.10">
    <property type="entry name" value="Potassium Channel Kv1.1, Chain A"/>
    <property type="match status" value="2"/>
</dbReference>
<evidence type="ECO:0000259" key="2">
    <source>
        <dbReference type="PROSITE" id="PS50097"/>
    </source>
</evidence>
<dbReference type="Pfam" id="PF00651">
    <property type="entry name" value="BTB"/>
    <property type="match status" value="1"/>
</dbReference>
<feature type="region of interest" description="Disordered" evidence="1">
    <location>
        <begin position="164"/>
        <end position="186"/>
    </location>
</feature>